<keyword evidence="4 10" id="KW-0732">Signal</keyword>
<dbReference type="Gene3D" id="3.50.50.60">
    <property type="entry name" value="FAD/NAD(P)-binding domain"/>
    <property type="match status" value="1"/>
</dbReference>
<dbReference type="SUPFAM" id="SSF51905">
    <property type="entry name" value="FAD/NAD(P)-binding domain"/>
    <property type="match status" value="1"/>
</dbReference>
<dbReference type="SUPFAM" id="SSF54373">
    <property type="entry name" value="FAD-linked reductases, C-terminal domain"/>
    <property type="match status" value="1"/>
</dbReference>
<name>A0AA39JUA1_ARMTA</name>
<evidence type="ECO:0000256" key="3">
    <source>
        <dbReference type="ARBA" id="ARBA00022630"/>
    </source>
</evidence>
<evidence type="ECO:0000256" key="2">
    <source>
        <dbReference type="ARBA" id="ARBA00010790"/>
    </source>
</evidence>
<dbReference type="Pfam" id="PF05199">
    <property type="entry name" value="GMC_oxred_C"/>
    <property type="match status" value="1"/>
</dbReference>
<feature type="active site" description="Proton acceptor" evidence="8">
    <location>
        <position position="559"/>
    </location>
</feature>
<evidence type="ECO:0000259" key="11">
    <source>
        <dbReference type="PROSITE" id="PS00624"/>
    </source>
</evidence>
<feature type="domain" description="Glucose-methanol-choline oxidoreductase N-terminal" evidence="11">
    <location>
        <begin position="298"/>
        <end position="312"/>
    </location>
</feature>
<dbReference type="GO" id="GO:0050660">
    <property type="term" value="F:flavin adenine dinucleotide binding"/>
    <property type="evidence" value="ECO:0007669"/>
    <property type="project" value="InterPro"/>
</dbReference>
<comment type="cofactor">
    <cofactor evidence="1 9">
        <name>FAD</name>
        <dbReference type="ChEBI" id="CHEBI:57692"/>
    </cofactor>
</comment>
<dbReference type="InterPro" id="IPR012132">
    <property type="entry name" value="GMC_OxRdtase"/>
</dbReference>
<dbReference type="RefSeq" id="XP_060326604.1">
    <property type="nucleotide sequence ID" value="XM_060479620.1"/>
</dbReference>
<dbReference type="InterPro" id="IPR007867">
    <property type="entry name" value="GMC_OxRtase_C"/>
</dbReference>
<evidence type="ECO:0000256" key="7">
    <source>
        <dbReference type="ARBA" id="ARBA00023180"/>
    </source>
</evidence>
<feature type="active site" description="Proton donor" evidence="8">
    <location>
        <position position="515"/>
    </location>
</feature>
<evidence type="ECO:0000256" key="5">
    <source>
        <dbReference type="ARBA" id="ARBA00022827"/>
    </source>
</evidence>
<comment type="similarity">
    <text evidence="2">Belongs to the GMC oxidoreductase family.</text>
</comment>
<evidence type="ECO:0000256" key="8">
    <source>
        <dbReference type="PIRSR" id="PIRSR000137-1"/>
    </source>
</evidence>
<dbReference type="PANTHER" id="PTHR11552:SF201">
    <property type="entry name" value="GLUCOSE-METHANOL-CHOLINE OXIDOREDUCTASE N-TERMINAL DOMAIN-CONTAINING PROTEIN"/>
    <property type="match status" value="1"/>
</dbReference>
<evidence type="ECO:0000256" key="6">
    <source>
        <dbReference type="ARBA" id="ARBA00023002"/>
    </source>
</evidence>
<keyword evidence="3" id="KW-0285">Flavoprotein</keyword>
<dbReference type="GO" id="GO:0016614">
    <property type="term" value="F:oxidoreductase activity, acting on CH-OH group of donors"/>
    <property type="evidence" value="ECO:0007669"/>
    <property type="project" value="InterPro"/>
</dbReference>
<dbReference type="InterPro" id="IPR036188">
    <property type="entry name" value="FAD/NAD-bd_sf"/>
</dbReference>
<evidence type="ECO:0000256" key="9">
    <source>
        <dbReference type="PIRSR" id="PIRSR000137-2"/>
    </source>
</evidence>
<keyword evidence="5 9" id="KW-0274">FAD</keyword>
<feature type="signal peptide" evidence="10">
    <location>
        <begin position="1"/>
        <end position="17"/>
    </location>
</feature>
<keyword evidence="6" id="KW-0560">Oxidoreductase</keyword>
<evidence type="ECO:0000256" key="10">
    <source>
        <dbReference type="SAM" id="SignalP"/>
    </source>
</evidence>
<evidence type="ECO:0000313" key="13">
    <source>
        <dbReference type="Proteomes" id="UP001175211"/>
    </source>
</evidence>
<dbReference type="Proteomes" id="UP001175211">
    <property type="component" value="Unassembled WGS sequence"/>
</dbReference>
<dbReference type="EMBL" id="JAUEPS010000040">
    <property type="protein sequence ID" value="KAK0448889.1"/>
    <property type="molecule type" value="Genomic_DNA"/>
</dbReference>
<dbReference type="PANTHER" id="PTHR11552">
    <property type="entry name" value="GLUCOSE-METHANOL-CHOLINE GMC OXIDOREDUCTASE"/>
    <property type="match status" value="1"/>
</dbReference>
<evidence type="ECO:0000313" key="12">
    <source>
        <dbReference type="EMBL" id="KAK0448889.1"/>
    </source>
</evidence>
<dbReference type="PROSITE" id="PS00624">
    <property type="entry name" value="GMC_OXRED_2"/>
    <property type="match status" value="1"/>
</dbReference>
<organism evidence="12 13">
    <name type="scientific">Armillaria tabescens</name>
    <name type="common">Ringless honey mushroom</name>
    <name type="synonym">Agaricus tabescens</name>
    <dbReference type="NCBI Taxonomy" id="1929756"/>
    <lineage>
        <taxon>Eukaryota</taxon>
        <taxon>Fungi</taxon>
        <taxon>Dikarya</taxon>
        <taxon>Basidiomycota</taxon>
        <taxon>Agaricomycotina</taxon>
        <taxon>Agaricomycetes</taxon>
        <taxon>Agaricomycetidae</taxon>
        <taxon>Agaricales</taxon>
        <taxon>Marasmiineae</taxon>
        <taxon>Physalacriaceae</taxon>
        <taxon>Desarmillaria</taxon>
    </lineage>
</organism>
<accession>A0AA39JUA1</accession>
<dbReference type="GeneID" id="85363168"/>
<proteinExistence type="inferred from homology"/>
<dbReference type="InterPro" id="IPR000172">
    <property type="entry name" value="GMC_OxRdtase_N"/>
</dbReference>
<comment type="caution">
    <text evidence="12">The sequence shown here is derived from an EMBL/GenBank/DDBJ whole genome shotgun (WGS) entry which is preliminary data.</text>
</comment>
<reference evidence="12" key="1">
    <citation type="submission" date="2023-06" db="EMBL/GenBank/DDBJ databases">
        <authorList>
            <consortium name="Lawrence Berkeley National Laboratory"/>
            <person name="Ahrendt S."/>
            <person name="Sahu N."/>
            <person name="Indic B."/>
            <person name="Wong-Bajracharya J."/>
            <person name="Merenyi Z."/>
            <person name="Ke H.-M."/>
            <person name="Monk M."/>
            <person name="Kocsube S."/>
            <person name="Drula E."/>
            <person name="Lipzen A."/>
            <person name="Balint B."/>
            <person name="Henrissat B."/>
            <person name="Andreopoulos B."/>
            <person name="Martin F.M."/>
            <person name="Harder C.B."/>
            <person name="Rigling D."/>
            <person name="Ford K.L."/>
            <person name="Foster G.D."/>
            <person name="Pangilinan J."/>
            <person name="Papanicolaou A."/>
            <person name="Barry K."/>
            <person name="LaButti K."/>
            <person name="Viragh M."/>
            <person name="Koriabine M."/>
            <person name="Yan M."/>
            <person name="Riley R."/>
            <person name="Champramary S."/>
            <person name="Plett K.L."/>
            <person name="Tsai I.J."/>
            <person name="Slot J."/>
            <person name="Sipos G."/>
            <person name="Plett J."/>
            <person name="Nagy L.G."/>
            <person name="Grigoriev I.V."/>
        </authorList>
    </citation>
    <scope>NUCLEOTIDE SEQUENCE</scope>
    <source>
        <strain evidence="12">CCBAS 213</strain>
    </source>
</reference>
<evidence type="ECO:0000256" key="1">
    <source>
        <dbReference type="ARBA" id="ARBA00001974"/>
    </source>
</evidence>
<dbReference type="AlphaFoldDB" id="A0AA39JUA1"/>
<sequence length="579" mass="62454">MFSPRLFGLLLPALCSAAIYESVAELPKLDFDYIIVGGGTAGNVLANRLTEQEDTSVLVLEAGQSTADVQISQIPFLCPQATPNTVLDWNFTTTPQPGFNGRAIPYPRGFGLGGSSAVNYMAYTRGSSEDYDRYARVTGDEGWGWDELQPYIRKNERLVAPADHHNTTGEFDPASILSRSLDTRARSMDAFIQATQELSGEFSFNLDYNSGYHLGIGWEQTTVGNGTRSSSETSYLGPGYIDRENLHILIHTYVTRILVANESTLNDEPHFNTVEFTQDAGATIHTISPLKEIILSAGSVGTPHILLNSGIGDADELTAVGVTPTVHLPDVGKNLTDHPRWGVAWLVNDSNTIENVYWRNATFQAEALAEWQANRTGFIASTSANHLGFFRVEEGVLEEEPCAGENTGHYEMIFSGGIGAGTIPPTGSYLTIGVILICPLSRGNITINGTDSLSPPLINPNLLSHPQDIIAMQHGVAGAQRFLTAPVWDDYVLGISTNITDLEGSIRNGAGTTYHPVSTASMSARDADWGVVDPDLKLKKAAGVRVVDASVLPYIPAGHTQAAVYAIAERAADLIKESR</sequence>
<gene>
    <name evidence="12" type="ORF">EV420DRAFT_1711031</name>
</gene>
<protein>
    <submittedName>
        <fullName evidence="12">Aryl-alcohol oxidase</fullName>
    </submittedName>
</protein>
<keyword evidence="13" id="KW-1185">Reference proteome</keyword>
<dbReference type="PIRSF" id="PIRSF000137">
    <property type="entry name" value="Alcohol_oxidase"/>
    <property type="match status" value="1"/>
</dbReference>
<feature type="chain" id="PRO_5041252356" evidence="10">
    <location>
        <begin position="18"/>
        <end position="579"/>
    </location>
</feature>
<dbReference type="Pfam" id="PF00732">
    <property type="entry name" value="GMC_oxred_N"/>
    <property type="match status" value="1"/>
</dbReference>
<dbReference type="Gene3D" id="3.30.560.10">
    <property type="entry name" value="Glucose Oxidase, domain 3"/>
    <property type="match status" value="1"/>
</dbReference>
<keyword evidence="7" id="KW-0325">Glycoprotein</keyword>
<feature type="binding site" evidence="9">
    <location>
        <position position="254"/>
    </location>
    <ligand>
        <name>FAD</name>
        <dbReference type="ChEBI" id="CHEBI:57692"/>
    </ligand>
</feature>
<evidence type="ECO:0000256" key="4">
    <source>
        <dbReference type="ARBA" id="ARBA00022729"/>
    </source>
</evidence>